<keyword evidence="5" id="KW-0378">Hydrolase</keyword>
<dbReference type="Gene3D" id="3.10.350.10">
    <property type="entry name" value="LysM domain"/>
    <property type="match status" value="1"/>
</dbReference>
<feature type="compositionally biased region" description="Low complexity" evidence="1">
    <location>
        <begin position="840"/>
        <end position="862"/>
    </location>
</feature>
<feature type="compositionally biased region" description="Low complexity" evidence="1">
    <location>
        <begin position="900"/>
        <end position="911"/>
    </location>
</feature>
<dbReference type="SUPFAM" id="SSF49899">
    <property type="entry name" value="Concanavalin A-like lectins/glucanases"/>
    <property type="match status" value="1"/>
</dbReference>
<dbReference type="GO" id="GO:0005975">
    <property type="term" value="P:carbohydrate metabolic process"/>
    <property type="evidence" value="ECO:0007669"/>
    <property type="project" value="InterPro"/>
</dbReference>
<feature type="compositionally biased region" description="Polar residues" evidence="1">
    <location>
        <begin position="912"/>
        <end position="931"/>
    </location>
</feature>
<feature type="compositionally biased region" description="Polar residues" evidence="1">
    <location>
        <begin position="549"/>
        <end position="560"/>
    </location>
</feature>
<dbReference type="GO" id="GO:0004553">
    <property type="term" value="F:hydrolase activity, hydrolyzing O-glycosyl compounds"/>
    <property type="evidence" value="ECO:0007669"/>
    <property type="project" value="InterPro"/>
</dbReference>
<dbReference type="Gene3D" id="2.60.120.200">
    <property type="match status" value="1"/>
</dbReference>
<dbReference type="EMBL" id="JABCIY010000169">
    <property type="protein sequence ID" value="KAF7190416.1"/>
    <property type="molecule type" value="Genomic_DNA"/>
</dbReference>
<dbReference type="Pfam" id="PF00722">
    <property type="entry name" value="Glyco_hydro_16"/>
    <property type="match status" value="1"/>
</dbReference>
<reference evidence="5" key="1">
    <citation type="submission" date="2020-04" db="EMBL/GenBank/DDBJ databases">
        <title>Draft genome resource of the tomato pathogen Pseudocercospora fuligena.</title>
        <authorList>
            <person name="Zaccaron A."/>
        </authorList>
    </citation>
    <scope>NUCLEOTIDE SEQUENCE</scope>
    <source>
        <strain evidence="5">PF001</strain>
    </source>
</reference>
<dbReference type="InterPro" id="IPR018392">
    <property type="entry name" value="LysM"/>
</dbReference>
<dbReference type="InterPro" id="IPR000757">
    <property type="entry name" value="Beta-glucanase-like"/>
</dbReference>
<feature type="region of interest" description="Disordered" evidence="1">
    <location>
        <begin position="464"/>
        <end position="743"/>
    </location>
</feature>
<evidence type="ECO:0000256" key="1">
    <source>
        <dbReference type="SAM" id="MobiDB-lite"/>
    </source>
</evidence>
<feature type="compositionally biased region" description="Low complexity" evidence="1">
    <location>
        <begin position="932"/>
        <end position="955"/>
    </location>
</feature>
<feature type="compositionally biased region" description="Low complexity" evidence="1">
    <location>
        <begin position="338"/>
        <end position="360"/>
    </location>
</feature>
<evidence type="ECO:0000256" key="2">
    <source>
        <dbReference type="SAM" id="SignalP"/>
    </source>
</evidence>
<dbReference type="GO" id="GO:0031505">
    <property type="term" value="P:fungal-type cell wall organization"/>
    <property type="evidence" value="ECO:0007669"/>
    <property type="project" value="TreeGrafter"/>
</dbReference>
<feature type="domain" description="GH16" evidence="3">
    <location>
        <begin position="19"/>
        <end position="258"/>
    </location>
</feature>
<feature type="compositionally biased region" description="Low complexity" evidence="1">
    <location>
        <begin position="713"/>
        <end position="741"/>
    </location>
</feature>
<evidence type="ECO:0000259" key="4">
    <source>
        <dbReference type="PROSITE" id="PS51782"/>
    </source>
</evidence>
<feature type="region of interest" description="Disordered" evidence="1">
    <location>
        <begin position="836"/>
        <end position="955"/>
    </location>
</feature>
<feature type="chain" id="PRO_5034394629" evidence="2">
    <location>
        <begin position="22"/>
        <end position="1007"/>
    </location>
</feature>
<dbReference type="OrthoDB" id="3650558at2759"/>
<dbReference type="Proteomes" id="UP000660729">
    <property type="component" value="Unassembled WGS sequence"/>
</dbReference>
<dbReference type="CDD" id="cd00118">
    <property type="entry name" value="LysM"/>
    <property type="match status" value="1"/>
</dbReference>
<dbReference type="InterPro" id="IPR013320">
    <property type="entry name" value="ConA-like_dom_sf"/>
</dbReference>
<keyword evidence="5" id="KW-0326">Glycosidase</keyword>
<protein>
    <submittedName>
        <fullName evidence="5">Putative glycosidase crf1</fullName>
    </submittedName>
</protein>
<proteinExistence type="predicted"/>
<feature type="compositionally biased region" description="Acidic residues" evidence="1">
    <location>
        <begin position="513"/>
        <end position="527"/>
    </location>
</feature>
<accession>A0A8H6RI24</accession>
<dbReference type="SUPFAM" id="SSF54106">
    <property type="entry name" value="LysM domain"/>
    <property type="match status" value="1"/>
</dbReference>
<feature type="compositionally biased region" description="Low complexity" evidence="1">
    <location>
        <begin position="382"/>
        <end position="395"/>
    </location>
</feature>
<name>A0A8H6RI24_9PEZI</name>
<evidence type="ECO:0000313" key="5">
    <source>
        <dbReference type="EMBL" id="KAF7190416.1"/>
    </source>
</evidence>
<organism evidence="5 6">
    <name type="scientific">Pseudocercospora fuligena</name>
    <dbReference type="NCBI Taxonomy" id="685502"/>
    <lineage>
        <taxon>Eukaryota</taxon>
        <taxon>Fungi</taxon>
        <taxon>Dikarya</taxon>
        <taxon>Ascomycota</taxon>
        <taxon>Pezizomycotina</taxon>
        <taxon>Dothideomycetes</taxon>
        <taxon>Dothideomycetidae</taxon>
        <taxon>Mycosphaerellales</taxon>
        <taxon>Mycosphaerellaceae</taxon>
        <taxon>Pseudocercospora</taxon>
    </lineage>
</organism>
<dbReference type="InterPro" id="IPR036779">
    <property type="entry name" value="LysM_dom_sf"/>
</dbReference>
<dbReference type="PANTHER" id="PTHR10963">
    <property type="entry name" value="GLYCOSYL HYDROLASE-RELATED"/>
    <property type="match status" value="1"/>
</dbReference>
<feature type="compositionally biased region" description="Acidic residues" evidence="1">
    <location>
        <begin position="491"/>
        <end position="503"/>
    </location>
</feature>
<evidence type="ECO:0000259" key="3">
    <source>
        <dbReference type="PROSITE" id="PS51762"/>
    </source>
</evidence>
<feature type="compositionally biased region" description="Acidic residues" evidence="1">
    <location>
        <begin position="613"/>
        <end position="647"/>
    </location>
</feature>
<dbReference type="PROSITE" id="PS51782">
    <property type="entry name" value="LYSM"/>
    <property type="match status" value="1"/>
</dbReference>
<dbReference type="SMART" id="SM00257">
    <property type="entry name" value="LysM"/>
    <property type="match status" value="1"/>
</dbReference>
<sequence length="1007" mass="104722">MYRLPIVGVLLAATGISVVSAQGPCNPTKGSCPPVPGLTDGFTNEFTTLSDVPDNWIIADYAEQYLSFSSSRGLEFRLPNGLSAPYIWTKNYLHYGKVEVTLQSAPGIGVISSAVLMSDTLDEIDWEWSGNDFALKVPTIQTNYFGQGVTGNWDRGTQPQVQKNMTQNFMTYTFDWKPDSLTWAINGNVIRTLYAKNQDNNEYRYPQSPSRFHLGLWDAGYKDVAWYTKQWAGGETDLNGFPYSLYVKKVTITPYTSCGQYQATDTTGNTGSFKCLNTTDSSSSTSSAVGSSSASGITSGGSTSSSVTSVDPSASSPAVQTEKPDFIPTPAPVPPVNPTNSVGVNPTTSAPPTSSGTETTQNVNEDEDDESGNDDDSEDDGTPSTTQSGSPSSCSAVVPTNTQPGTAAGCAQYIQVNPGDTCESIADANGIDVEDFESWNPQAGAECHNLWAKYYVCASEPGECSDDATAEGSDVVGNDSSSNGTVATPGDTDENSSGEDNSSDETSTGEASGDAEDADASDDDEESIPATGTTTEDISADEEGEEKGNSTTSVSDSSPEPTGYASDDESDDLDDDDTTPESTPMPSSYAGDDSAPGTSSSLVVEATPTPDAYTDDDGGDDETEGSTPDADSDSDNADNNTTEEPEDASPSSYDSVADSTSSAVATPTEYSSEESNDDENDGADDDTSDSEEDEDDGADDNTSDSGDGEGVESVPAMTTPAPSTSAPSTSAQTLASSATSSGDEPAWVHMVDYSSGAPTQMLGTTTATIRVTSSITVTGCPSSVTSCPASQSTQVYVTQTVSSFTTICPVSELPAISSWAAGSDVPTGYMSSLSATSYGSSVATPAPSASTTTSSTASTPSSYDDDEDTGDTDTADVDEDEDAGDDEDTDADSTMPVAYTSSTSSTISSSTLATPPNYASTTSTPTAYQQVTSSTPTPSSSTLKPSSTSSSSKVTPTLVPQIGCWTHIGCYREVFGRALRVNKKILSYDNKSNNTNKACSDFCWGYA</sequence>
<feature type="compositionally biased region" description="Acidic residues" evidence="1">
    <location>
        <begin position="863"/>
        <end position="891"/>
    </location>
</feature>
<dbReference type="Pfam" id="PF01476">
    <property type="entry name" value="LysM"/>
    <property type="match status" value="1"/>
</dbReference>
<feature type="compositionally biased region" description="Acidic residues" evidence="1">
    <location>
        <begin position="566"/>
        <end position="579"/>
    </location>
</feature>
<dbReference type="GO" id="GO:0016757">
    <property type="term" value="F:glycosyltransferase activity"/>
    <property type="evidence" value="ECO:0007669"/>
    <property type="project" value="TreeGrafter"/>
</dbReference>
<keyword evidence="6" id="KW-1185">Reference proteome</keyword>
<feature type="compositionally biased region" description="Low complexity" evidence="1">
    <location>
        <begin position="279"/>
        <end position="319"/>
    </location>
</feature>
<feature type="compositionally biased region" description="Pro residues" evidence="1">
    <location>
        <begin position="327"/>
        <end position="337"/>
    </location>
</feature>
<dbReference type="InterPro" id="IPR050546">
    <property type="entry name" value="Glycosyl_Hydrlase_16"/>
</dbReference>
<feature type="signal peptide" evidence="2">
    <location>
        <begin position="1"/>
        <end position="21"/>
    </location>
</feature>
<gene>
    <name evidence="5" type="ORF">HII31_08130</name>
</gene>
<feature type="compositionally biased region" description="Acidic residues" evidence="1">
    <location>
        <begin position="364"/>
        <end position="381"/>
    </location>
</feature>
<dbReference type="PROSITE" id="PS51762">
    <property type="entry name" value="GH16_2"/>
    <property type="match status" value="1"/>
</dbReference>
<feature type="domain" description="LysM" evidence="4">
    <location>
        <begin position="412"/>
        <end position="458"/>
    </location>
</feature>
<evidence type="ECO:0000313" key="6">
    <source>
        <dbReference type="Proteomes" id="UP000660729"/>
    </source>
</evidence>
<feature type="compositionally biased region" description="Low complexity" evidence="1">
    <location>
        <begin position="648"/>
        <end position="668"/>
    </location>
</feature>
<keyword evidence="2" id="KW-0732">Signal</keyword>
<feature type="compositionally biased region" description="Acidic residues" evidence="1">
    <location>
        <begin position="671"/>
        <end position="710"/>
    </location>
</feature>
<feature type="region of interest" description="Disordered" evidence="1">
    <location>
        <begin position="279"/>
        <end position="400"/>
    </location>
</feature>
<dbReference type="AlphaFoldDB" id="A0A8H6RI24"/>
<dbReference type="PANTHER" id="PTHR10963:SF68">
    <property type="entry name" value="GLYCOSIDASE CRH1-RELATED"/>
    <property type="match status" value="1"/>
</dbReference>
<comment type="caution">
    <text evidence="5">The sequence shown here is derived from an EMBL/GenBank/DDBJ whole genome shotgun (WGS) entry which is preliminary data.</text>
</comment>
<dbReference type="GO" id="GO:0009277">
    <property type="term" value="C:fungal-type cell wall"/>
    <property type="evidence" value="ECO:0007669"/>
    <property type="project" value="TreeGrafter"/>
</dbReference>